<keyword evidence="2" id="KW-1185">Reference proteome</keyword>
<organism evidence="1 2">
    <name type="scientific">Entomoplasma freundtii</name>
    <dbReference type="NCBI Taxonomy" id="74700"/>
    <lineage>
        <taxon>Bacteria</taxon>
        <taxon>Bacillati</taxon>
        <taxon>Mycoplasmatota</taxon>
        <taxon>Mollicutes</taxon>
        <taxon>Entomoplasmatales</taxon>
        <taxon>Entomoplasmataceae</taxon>
        <taxon>Entomoplasma</taxon>
    </lineage>
</organism>
<dbReference type="AlphaFoldDB" id="A0A2K8NS30"/>
<gene>
    <name evidence="1" type="ORF">EFREU_v1c05990</name>
</gene>
<dbReference type="OrthoDB" id="9990972at2"/>
<accession>A0A2K8NS30</accession>
<protein>
    <submittedName>
        <fullName evidence="1">Uncharacterized protein</fullName>
    </submittedName>
</protein>
<reference evidence="1 2" key="1">
    <citation type="submission" date="2017-11" db="EMBL/GenBank/DDBJ databases">
        <title>Genome sequence of Entomoplasma freundtii BARC 318 (ATCC 51999).</title>
        <authorList>
            <person name="Lo W.-S."/>
            <person name="Gasparich G.E."/>
            <person name="Kuo C.-H."/>
        </authorList>
    </citation>
    <scope>NUCLEOTIDE SEQUENCE [LARGE SCALE GENOMIC DNA]</scope>
    <source>
        <strain evidence="1 2">BARC 318</strain>
    </source>
</reference>
<dbReference type="KEGG" id="efr:EFREU_v1c05990"/>
<proteinExistence type="predicted"/>
<sequence length="202" mass="22670">MATMKRKYKFSPIFKMGSVWILVFSAIGVAGAIALFMFGIAWIFMGVYNNGGANKDSHLTWGIVMMCLGSYLVLMNAFSLAVNCLAINRKSARKTLFIAVLAILAIVPMIGGIIMLFTPMDLVDAQGSKSSHNHPTTPKRPQPQQEIIVTKEIDYDNDEREIMANKLRSLKLRIDQGVATEEEKNEFEWLLTEYRTLYPKVG</sequence>
<evidence type="ECO:0000313" key="1">
    <source>
        <dbReference type="EMBL" id="ATZ16619.1"/>
    </source>
</evidence>
<name>A0A2K8NS30_9MOLU</name>
<evidence type="ECO:0000313" key="2">
    <source>
        <dbReference type="Proteomes" id="UP000232222"/>
    </source>
</evidence>
<dbReference type="EMBL" id="CP024962">
    <property type="protein sequence ID" value="ATZ16619.1"/>
    <property type="molecule type" value="Genomic_DNA"/>
</dbReference>
<dbReference type="Proteomes" id="UP000232222">
    <property type="component" value="Chromosome"/>
</dbReference>
<dbReference type="RefSeq" id="WP_100609689.1">
    <property type="nucleotide sequence ID" value="NZ_CP024962.1"/>
</dbReference>